<feature type="compositionally biased region" description="Low complexity" evidence="1">
    <location>
        <begin position="760"/>
        <end position="776"/>
    </location>
</feature>
<feature type="region of interest" description="Disordered" evidence="1">
    <location>
        <begin position="795"/>
        <end position="898"/>
    </location>
</feature>
<proteinExistence type="predicted"/>
<feature type="compositionally biased region" description="Basic and acidic residues" evidence="1">
    <location>
        <begin position="459"/>
        <end position="482"/>
    </location>
</feature>
<sequence>MAQTRGRASSRNSKDAAMRASSTQQQQPSAQNPQRNAPIQSNAAAISEKTAATAQEHRKCGCCLSRFFFWTLKRTILVYLLFTTLWTCPQNPKHPVCTVEKKIFSNVIQPATDSFFATPLGSRFYNAYEGHMVPLYKSHGKPLAIKTYRLANQHVVPIVKRVADPVCQEFKRQIDPLSTKLSDHYYTLVHPWISPVATKVVFTFETYVIPVVRSTSAWSCKFTREKAVPAANIAWSNYIVPTYQNHFVPFWNNHLNPAINSAADHTVRYTKAKIVPGLRKGSDFAFEKLSYFTKTYVRPAARKATLVCYRFVNNHVVPPVQRAYSLYLKRHVDAVVDWEKVEIITQTAETALSKSIKWTSEVLVEFYYITYEIITGDLHPTLAAQRAEKKSPFAIPKKTDAHDIYGNIKKQPSKPDLARQAQEIGNKWWGAARQWVQQARNVATNVATNIGQKVEKKLTQPSEVKEKHIGDTHVEETTRSSSDDAVLEQTVAPEESSKSNEIPDLVPEEAVSVIYNAHEEALNKFNNLREAVDDKLNLESFPSIINDVEESVLEATTLLAEMHPKFDQIVDAAMKAVESKYAKMGIRPSDISDDLKEILTGVARSVLDSTEESPKDTTEAENTETMMTYADTLPPSSQSTEDTVETVTPEPIEPVEPEISVEEPVSHGSESGSEPSSKETQEKAPVPEAEPVESDTPTKKAVSKSEPGVIEKLGEVAKDIESVIEDRIEQNKHEHKEHLEQVIEFVHPGSSKSSEDQDTLQDVSSSSSITTTDADSSAKLLATVEEPKVPIVQKPQINSVEKQKISVEDTPSEEAKPTSLVVADKAWESESIVGEPKVAPPSAAKEKESEIVSKSVVETPKNSDSSADASDDTERTSTSIATTETSGLNIDKVVNNEEDPDLSRVAAEWVSYAKKSISEQVAQDRSLSNLRESVSISTESLDKAPVVSDVSVAKDYIPSDSIQKTENGVESIVESEPSLQANIASPTLASASVTSPETSPLEESISKDHKASTLTEDTTVTPDQVANAVKRKVESIVSKVNSEQPPSAPLKQKGSSGSKKKQTGKGGAPKKVKRKKRVSVVKN</sequence>
<accession>A0A9W8A8E0</accession>
<reference evidence="2" key="1">
    <citation type="submission" date="2022-07" db="EMBL/GenBank/DDBJ databases">
        <title>Phylogenomic reconstructions and comparative analyses of Kickxellomycotina fungi.</title>
        <authorList>
            <person name="Reynolds N.K."/>
            <person name="Stajich J.E."/>
            <person name="Barry K."/>
            <person name="Grigoriev I.V."/>
            <person name="Crous P."/>
            <person name="Smith M.E."/>
        </authorList>
    </citation>
    <scope>NUCLEOTIDE SEQUENCE</scope>
    <source>
        <strain evidence="2">NBRC 100468</strain>
    </source>
</reference>
<feature type="compositionally biased region" description="Polar residues" evidence="1">
    <location>
        <begin position="876"/>
        <end position="888"/>
    </location>
</feature>
<feature type="compositionally biased region" description="Polar residues" evidence="1">
    <location>
        <begin position="1012"/>
        <end position="1024"/>
    </location>
</feature>
<gene>
    <name evidence="2" type="ORF">H4219_001347</name>
</gene>
<comment type="caution">
    <text evidence="2">The sequence shown here is derived from an EMBL/GenBank/DDBJ whole genome shotgun (WGS) entry which is preliminary data.</text>
</comment>
<feature type="compositionally biased region" description="Basic residues" evidence="1">
    <location>
        <begin position="1058"/>
        <end position="1083"/>
    </location>
</feature>
<organism evidence="2 3">
    <name type="scientific">Mycoemilia scoparia</name>
    <dbReference type="NCBI Taxonomy" id="417184"/>
    <lineage>
        <taxon>Eukaryota</taxon>
        <taxon>Fungi</taxon>
        <taxon>Fungi incertae sedis</taxon>
        <taxon>Zoopagomycota</taxon>
        <taxon>Kickxellomycotina</taxon>
        <taxon>Kickxellomycetes</taxon>
        <taxon>Kickxellales</taxon>
        <taxon>Kickxellaceae</taxon>
        <taxon>Mycoemilia</taxon>
    </lineage>
</organism>
<feature type="region of interest" description="Disordered" evidence="1">
    <location>
        <begin position="459"/>
        <end position="503"/>
    </location>
</feature>
<feature type="region of interest" description="Disordered" evidence="1">
    <location>
        <begin position="605"/>
        <end position="716"/>
    </location>
</feature>
<feature type="region of interest" description="Disordered" evidence="1">
    <location>
        <begin position="965"/>
        <end position="1083"/>
    </location>
</feature>
<dbReference type="AlphaFoldDB" id="A0A9W8A8E0"/>
<evidence type="ECO:0000313" key="2">
    <source>
        <dbReference type="EMBL" id="KAJ1920372.1"/>
    </source>
</evidence>
<protein>
    <submittedName>
        <fullName evidence="2">Uncharacterized protein</fullName>
    </submittedName>
</protein>
<feature type="compositionally biased region" description="Polar residues" evidence="1">
    <location>
        <begin position="977"/>
        <end position="998"/>
    </location>
</feature>
<keyword evidence="3" id="KW-1185">Reference proteome</keyword>
<feature type="region of interest" description="Disordered" evidence="1">
    <location>
        <begin position="728"/>
        <end position="776"/>
    </location>
</feature>
<feature type="compositionally biased region" description="Polar residues" evidence="1">
    <location>
        <begin position="1"/>
        <end position="11"/>
    </location>
</feature>
<feature type="compositionally biased region" description="Low complexity" evidence="1">
    <location>
        <begin position="662"/>
        <end position="675"/>
    </location>
</feature>
<evidence type="ECO:0000313" key="3">
    <source>
        <dbReference type="Proteomes" id="UP001150538"/>
    </source>
</evidence>
<feature type="region of interest" description="Disordered" evidence="1">
    <location>
        <begin position="1"/>
        <end position="39"/>
    </location>
</feature>
<dbReference type="OrthoDB" id="306876at2759"/>
<name>A0A9W8A8E0_9FUNG</name>
<dbReference type="Proteomes" id="UP001150538">
    <property type="component" value="Unassembled WGS sequence"/>
</dbReference>
<evidence type="ECO:0000256" key="1">
    <source>
        <dbReference type="SAM" id="MobiDB-lite"/>
    </source>
</evidence>
<feature type="compositionally biased region" description="Low complexity" evidence="1">
    <location>
        <begin position="19"/>
        <end position="39"/>
    </location>
</feature>
<feature type="compositionally biased region" description="Basic and acidic residues" evidence="1">
    <location>
        <begin position="728"/>
        <end position="741"/>
    </location>
</feature>
<dbReference type="EMBL" id="JANBPU010000014">
    <property type="protein sequence ID" value="KAJ1920372.1"/>
    <property type="molecule type" value="Genomic_DNA"/>
</dbReference>